<sequence length="393" mass="43990">MRIQSHLCRKNLYQYCENLQESFTAPQTKKRQEAADLIIQYMDNITFESIVTLEIETVPYLMWQASLITTREESGSTSSDIKTYIKECQRLMNQLAIVYIDIPDDVLSYTILAKLHTRYNHHVDAILMNENMIKNPNQVLLKISEVVHIEEARKRENLEQEAHSATAQFKPFQKGNNSKSKPEHPCSPGKHNELTNYRGTKVSLSTAAPESENDKTVEAHLSGTVLLSSALILPAIGAIQEPLQIMKDCAQDQPTGTVMFNSALPSLIKKMVLDSGATHHIINSSAMMFNITPCSIKIVTGNAKQVLNAEGIGSANLINKSGQTMTQNDCLDITMPDSGYDRRPTNRDKKLGLNEGQFQWVVVIRGDLLAGVYPKEAQADRLGYDLRGWEPVE</sequence>
<accession>A0AAV0BEW6</accession>
<dbReference type="EMBL" id="CALTRL010005693">
    <property type="protein sequence ID" value="CAH7684936.1"/>
    <property type="molecule type" value="Genomic_DNA"/>
</dbReference>
<protein>
    <recommendedName>
        <fullName evidence="2">Retrovirus-related Pol polyprotein from transposon TNT 1-94-like beta-barrel domain-containing protein</fullName>
    </recommendedName>
</protein>
<dbReference type="Pfam" id="PF22936">
    <property type="entry name" value="Pol_BBD"/>
    <property type="match status" value="1"/>
</dbReference>
<reference evidence="3" key="1">
    <citation type="submission" date="2022-06" db="EMBL/GenBank/DDBJ databases">
        <authorList>
            <consortium name="SYNGENTA / RWTH Aachen University"/>
        </authorList>
    </citation>
    <scope>NUCLEOTIDE SEQUENCE</scope>
</reference>
<comment type="caution">
    <text evidence="3">The sequence shown here is derived from an EMBL/GenBank/DDBJ whole genome shotgun (WGS) entry which is preliminary data.</text>
</comment>
<name>A0AAV0BEW6_PHAPC</name>
<proteinExistence type="predicted"/>
<feature type="domain" description="Retrovirus-related Pol polyprotein from transposon TNT 1-94-like beta-barrel" evidence="2">
    <location>
        <begin position="272"/>
        <end position="329"/>
    </location>
</feature>
<keyword evidence="4" id="KW-1185">Reference proteome</keyword>
<feature type="region of interest" description="Disordered" evidence="1">
    <location>
        <begin position="157"/>
        <end position="197"/>
    </location>
</feature>
<gene>
    <name evidence="3" type="ORF">PPACK8108_LOCUS19381</name>
</gene>
<evidence type="ECO:0000256" key="1">
    <source>
        <dbReference type="SAM" id="MobiDB-lite"/>
    </source>
</evidence>
<evidence type="ECO:0000313" key="3">
    <source>
        <dbReference type="EMBL" id="CAH7684936.1"/>
    </source>
</evidence>
<dbReference type="InterPro" id="IPR054722">
    <property type="entry name" value="PolX-like_BBD"/>
</dbReference>
<evidence type="ECO:0000259" key="2">
    <source>
        <dbReference type="Pfam" id="PF22936"/>
    </source>
</evidence>
<evidence type="ECO:0000313" key="4">
    <source>
        <dbReference type="Proteomes" id="UP001153365"/>
    </source>
</evidence>
<organism evidence="3 4">
    <name type="scientific">Phakopsora pachyrhizi</name>
    <name type="common">Asian soybean rust disease fungus</name>
    <dbReference type="NCBI Taxonomy" id="170000"/>
    <lineage>
        <taxon>Eukaryota</taxon>
        <taxon>Fungi</taxon>
        <taxon>Dikarya</taxon>
        <taxon>Basidiomycota</taxon>
        <taxon>Pucciniomycotina</taxon>
        <taxon>Pucciniomycetes</taxon>
        <taxon>Pucciniales</taxon>
        <taxon>Phakopsoraceae</taxon>
        <taxon>Phakopsora</taxon>
    </lineage>
</organism>
<dbReference type="AlphaFoldDB" id="A0AAV0BEW6"/>
<dbReference type="Proteomes" id="UP001153365">
    <property type="component" value="Unassembled WGS sequence"/>
</dbReference>